<dbReference type="CDD" id="cd06257">
    <property type="entry name" value="DnaJ"/>
    <property type="match status" value="1"/>
</dbReference>
<dbReference type="InterPro" id="IPR001623">
    <property type="entry name" value="DnaJ_domain"/>
</dbReference>
<organism evidence="3 4">
    <name type="scientific">Desulfovibrio litoralis DSM 11393</name>
    <dbReference type="NCBI Taxonomy" id="1121455"/>
    <lineage>
        <taxon>Bacteria</taxon>
        <taxon>Pseudomonadati</taxon>
        <taxon>Thermodesulfobacteriota</taxon>
        <taxon>Desulfovibrionia</taxon>
        <taxon>Desulfovibrionales</taxon>
        <taxon>Desulfovibrionaceae</taxon>
        <taxon>Desulfovibrio</taxon>
    </lineage>
</organism>
<dbReference type="RefSeq" id="WP_072696357.1">
    <property type="nucleotide sequence ID" value="NZ_FRDI01000003.1"/>
</dbReference>
<keyword evidence="4" id="KW-1185">Reference proteome</keyword>
<dbReference type="Proteomes" id="UP000186469">
    <property type="component" value="Unassembled WGS sequence"/>
</dbReference>
<feature type="region of interest" description="Disordered" evidence="1">
    <location>
        <begin position="92"/>
        <end position="141"/>
    </location>
</feature>
<dbReference type="STRING" id="1121455.SAMN02745728_00665"/>
<feature type="domain" description="J" evidence="2">
    <location>
        <begin position="5"/>
        <end position="70"/>
    </location>
</feature>
<dbReference type="PROSITE" id="PS50076">
    <property type="entry name" value="DNAJ_2"/>
    <property type="match status" value="1"/>
</dbReference>
<evidence type="ECO:0000313" key="3">
    <source>
        <dbReference type="EMBL" id="SHN55388.1"/>
    </source>
</evidence>
<accession>A0A1M7SAE6</accession>
<dbReference type="InterPro" id="IPR036869">
    <property type="entry name" value="J_dom_sf"/>
</dbReference>
<reference evidence="3 4" key="1">
    <citation type="submission" date="2016-12" db="EMBL/GenBank/DDBJ databases">
        <authorList>
            <person name="Song W.-J."/>
            <person name="Kurnit D.M."/>
        </authorList>
    </citation>
    <scope>NUCLEOTIDE SEQUENCE [LARGE SCALE GENOMIC DNA]</scope>
    <source>
        <strain evidence="3 4">DSM 11393</strain>
    </source>
</reference>
<feature type="compositionally biased region" description="Polar residues" evidence="1">
    <location>
        <begin position="106"/>
        <end position="115"/>
    </location>
</feature>
<evidence type="ECO:0000256" key="1">
    <source>
        <dbReference type="SAM" id="MobiDB-lite"/>
    </source>
</evidence>
<dbReference type="PRINTS" id="PR00625">
    <property type="entry name" value="JDOMAIN"/>
</dbReference>
<protein>
    <submittedName>
        <fullName evidence="3">Molecular chaperone DnaJ</fullName>
    </submittedName>
</protein>
<gene>
    <name evidence="3" type="ORF">SAMN02745728_00665</name>
</gene>
<dbReference type="Gene3D" id="1.10.287.110">
    <property type="entry name" value="DnaJ domain"/>
    <property type="match status" value="1"/>
</dbReference>
<dbReference type="GO" id="GO:0051087">
    <property type="term" value="F:protein-folding chaperone binding"/>
    <property type="evidence" value="ECO:0007669"/>
    <property type="project" value="TreeGrafter"/>
</dbReference>
<dbReference type="GO" id="GO:0044183">
    <property type="term" value="F:protein folding chaperone"/>
    <property type="evidence" value="ECO:0007669"/>
    <property type="project" value="TreeGrafter"/>
</dbReference>
<dbReference type="PANTHER" id="PTHR43948">
    <property type="entry name" value="DNAJ HOMOLOG SUBFAMILY B"/>
    <property type="match status" value="1"/>
</dbReference>
<dbReference type="SMART" id="SM00271">
    <property type="entry name" value="DnaJ"/>
    <property type="match status" value="1"/>
</dbReference>
<name>A0A1M7SAE6_9BACT</name>
<dbReference type="PANTHER" id="PTHR43948:SF10">
    <property type="entry name" value="MRJ, ISOFORM E"/>
    <property type="match status" value="1"/>
</dbReference>
<dbReference type="EMBL" id="FRDI01000003">
    <property type="protein sequence ID" value="SHN55388.1"/>
    <property type="molecule type" value="Genomic_DNA"/>
</dbReference>
<sequence>MNRKEAFATFNLSEDASLEVVKKTYRRLAFEMHPDLHPDKPEMARRFQLLNEAYIILTKTNSKDRFAQADADTEKARADASKAYAEAKRRFGDGRVFNKGTKPKSENSSTQATQKTQANNSSANQNTSRPKTSTFKTPEQKEVFRQTLKDPFARSVFKEIYQQLKEEKGRKHIGAALEKTPVGKVTTGVVGALKGWLKRQIDDTQDIFIPSAILLPGQKLRFQIRQGISGELKTIELVLPPDYNPDKPIRLKGLGKKVGAYTGDLYLKVYPQALNSNTSSDSDNKNS</sequence>
<proteinExistence type="predicted"/>
<dbReference type="Pfam" id="PF00226">
    <property type="entry name" value="DnaJ"/>
    <property type="match status" value="1"/>
</dbReference>
<dbReference type="SUPFAM" id="SSF46565">
    <property type="entry name" value="Chaperone J-domain"/>
    <property type="match status" value="1"/>
</dbReference>
<feature type="compositionally biased region" description="Low complexity" evidence="1">
    <location>
        <begin position="116"/>
        <end position="128"/>
    </location>
</feature>
<dbReference type="GO" id="GO:0051082">
    <property type="term" value="F:unfolded protein binding"/>
    <property type="evidence" value="ECO:0007669"/>
    <property type="project" value="TreeGrafter"/>
</dbReference>
<evidence type="ECO:0000259" key="2">
    <source>
        <dbReference type="PROSITE" id="PS50076"/>
    </source>
</evidence>
<evidence type="ECO:0000313" key="4">
    <source>
        <dbReference type="Proteomes" id="UP000186469"/>
    </source>
</evidence>
<dbReference type="OrthoDB" id="9779622at2"/>
<dbReference type="GO" id="GO:0005737">
    <property type="term" value="C:cytoplasm"/>
    <property type="evidence" value="ECO:0007669"/>
    <property type="project" value="TreeGrafter"/>
</dbReference>
<dbReference type="AlphaFoldDB" id="A0A1M7SAE6"/>